<evidence type="ECO:0000313" key="17">
    <source>
        <dbReference type="Proteomes" id="UP000030689"/>
    </source>
</evidence>
<dbReference type="AlphaFoldDB" id="V4L2U2"/>
<keyword evidence="4 12" id="KW-0479">Metal-binding</keyword>
<accession>V4L2U2</accession>
<comment type="subcellular location">
    <subcellularLocation>
        <location evidence="1 12">Nucleus</location>
    </subcellularLocation>
</comment>
<proteinExistence type="inferred from homology"/>
<dbReference type="PROSITE" id="PS00125">
    <property type="entry name" value="SER_THR_PHOSPHATASE"/>
    <property type="match status" value="1"/>
</dbReference>
<dbReference type="SMART" id="SM00156">
    <property type="entry name" value="PP2Ac"/>
    <property type="match status" value="1"/>
</dbReference>
<reference evidence="16 17" key="1">
    <citation type="journal article" date="2013" name="Front. Plant Sci.">
        <title>The Reference Genome of the Halophytic Plant Eutrema salsugineum.</title>
        <authorList>
            <person name="Yang R."/>
            <person name="Jarvis D.E."/>
            <person name="Chen H."/>
            <person name="Beilstein M.A."/>
            <person name="Grimwood J."/>
            <person name="Jenkins J."/>
            <person name="Shu S."/>
            <person name="Prochnik S."/>
            <person name="Xin M."/>
            <person name="Ma C."/>
            <person name="Schmutz J."/>
            <person name="Wing R.A."/>
            <person name="Mitchell-Olds T."/>
            <person name="Schumaker K.S."/>
            <person name="Wang X."/>
        </authorList>
    </citation>
    <scope>NUCLEOTIDE SEQUENCE [LARGE SCALE GENOMIC DNA]</scope>
</reference>
<feature type="region of interest" description="Disordered" evidence="14">
    <location>
        <begin position="359"/>
        <end position="378"/>
    </location>
</feature>
<dbReference type="GO" id="GO:1900459">
    <property type="term" value="P:positive regulation of brassinosteroid mediated signaling pathway"/>
    <property type="evidence" value="ECO:0007669"/>
    <property type="project" value="EnsemblPlants"/>
</dbReference>
<dbReference type="EC" id="3.1.3.16" evidence="12 13"/>
<feature type="compositionally biased region" description="Low complexity" evidence="14">
    <location>
        <begin position="1"/>
        <end position="20"/>
    </location>
</feature>
<feature type="region of interest" description="Disordered" evidence="14">
    <location>
        <begin position="761"/>
        <end position="800"/>
    </location>
</feature>
<dbReference type="SUPFAM" id="SSF56300">
    <property type="entry name" value="Metallo-dependent phosphatases"/>
    <property type="match status" value="1"/>
</dbReference>
<keyword evidence="6 12" id="KW-0378">Hydrolase</keyword>
<dbReference type="Pfam" id="PF24681">
    <property type="entry name" value="Kelch_KLHDC2_KLHL20_DRC7"/>
    <property type="match status" value="1"/>
</dbReference>
<evidence type="ECO:0000256" key="11">
    <source>
        <dbReference type="ARBA" id="ARBA00048336"/>
    </source>
</evidence>
<comment type="catalytic activity">
    <reaction evidence="10">
        <text>O-phospho-L-seryl-[protein] + H2O = L-seryl-[protein] + phosphate</text>
        <dbReference type="Rhea" id="RHEA:20629"/>
        <dbReference type="Rhea" id="RHEA-COMP:9863"/>
        <dbReference type="Rhea" id="RHEA-COMP:11604"/>
        <dbReference type="ChEBI" id="CHEBI:15377"/>
        <dbReference type="ChEBI" id="CHEBI:29999"/>
        <dbReference type="ChEBI" id="CHEBI:43474"/>
        <dbReference type="ChEBI" id="CHEBI:83421"/>
        <dbReference type="EC" id="3.1.3.16"/>
    </reaction>
</comment>
<evidence type="ECO:0000256" key="5">
    <source>
        <dbReference type="ARBA" id="ARBA00022737"/>
    </source>
</evidence>
<comment type="similarity">
    <text evidence="2 12">Belongs to the PPP phosphatase family. BSU subfamily.</text>
</comment>
<evidence type="ECO:0000256" key="1">
    <source>
        <dbReference type="ARBA" id="ARBA00004123"/>
    </source>
</evidence>
<feature type="region of interest" description="Disordered" evidence="14">
    <location>
        <begin position="1"/>
        <end position="28"/>
    </location>
</feature>
<dbReference type="Gene3D" id="2.120.10.80">
    <property type="entry name" value="Kelch-type beta propeller"/>
    <property type="match status" value="3"/>
</dbReference>
<dbReference type="GO" id="GO:0009742">
    <property type="term" value="P:brassinosteroid mediated signaling pathway"/>
    <property type="evidence" value="ECO:0007669"/>
    <property type="project" value="InterPro"/>
</dbReference>
<dbReference type="GO" id="GO:0005886">
    <property type="term" value="C:plasma membrane"/>
    <property type="evidence" value="ECO:0007669"/>
    <property type="project" value="EnsemblPlants"/>
</dbReference>
<dbReference type="GO" id="GO:0004722">
    <property type="term" value="F:protein serine/threonine phosphatase activity"/>
    <property type="evidence" value="ECO:0007669"/>
    <property type="project" value="UniProtKB-UniRule"/>
</dbReference>
<keyword evidence="3" id="KW-0880">Kelch repeat</keyword>
<dbReference type="PANTHER" id="PTHR46422">
    <property type="entry name" value="SERINE/THREONINE-PROTEIN PHOSPHATASE BSL3"/>
    <property type="match status" value="1"/>
</dbReference>
<dbReference type="PANTHER" id="PTHR46422:SF11">
    <property type="entry name" value="SERINE_THREONINE-PROTEIN PHOSPHATASE"/>
    <property type="match status" value="1"/>
</dbReference>
<dbReference type="InterPro" id="IPR015915">
    <property type="entry name" value="Kelch-typ_b-propeller"/>
</dbReference>
<dbReference type="InterPro" id="IPR006186">
    <property type="entry name" value="Ser/Thr-sp_prot-phosphatase"/>
</dbReference>
<keyword evidence="9 12" id="KW-0539">Nucleus</keyword>
<dbReference type="PIRSF" id="PIRSF036363">
    <property type="entry name" value="PPP_BSU1"/>
    <property type="match status" value="1"/>
</dbReference>
<evidence type="ECO:0000256" key="8">
    <source>
        <dbReference type="ARBA" id="ARBA00023211"/>
    </source>
</evidence>
<dbReference type="InterPro" id="IPR004843">
    <property type="entry name" value="Calcineurin-like_PHP"/>
</dbReference>
<feature type="domain" description="Serine/threonine specific protein phosphatases" evidence="15">
    <location>
        <begin position="571"/>
        <end position="576"/>
    </location>
</feature>
<evidence type="ECO:0000259" key="15">
    <source>
        <dbReference type="PROSITE" id="PS00125"/>
    </source>
</evidence>
<keyword evidence="8 12" id="KW-0464">Manganese</keyword>
<evidence type="ECO:0000256" key="4">
    <source>
        <dbReference type="ARBA" id="ARBA00022723"/>
    </source>
</evidence>
<dbReference type="FunFam" id="3.60.21.10:FF:000008">
    <property type="entry name" value="Serine/threonine-protein phosphatase"/>
    <property type="match status" value="1"/>
</dbReference>
<keyword evidence="5" id="KW-0677">Repeat</keyword>
<dbReference type="eggNOG" id="KOG0374">
    <property type="taxonomic scope" value="Eukaryota"/>
</dbReference>
<evidence type="ECO:0000256" key="3">
    <source>
        <dbReference type="ARBA" id="ARBA00022441"/>
    </source>
</evidence>
<evidence type="ECO:0000256" key="10">
    <source>
        <dbReference type="ARBA" id="ARBA00047761"/>
    </source>
</evidence>
<evidence type="ECO:0000313" key="16">
    <source>
        <dbReference type="EMBL" id="ESQ36587.1"/>
    </source>
</evidence>
<keyword evidence="7 12" id="KW-0904">Protein phosphatase</keyword>
<dbReference type="OMA" id="NERGSHI"/>
<dbReference type="KEGG" id="eus:EUTSA_v10009980mg"/>
<dbReference type="Pfam" id="PF00149">
    <property type="entry name" value="Metallophos"/>
    <property type="match status" value="1"/>
</dbReference>
<dbReference type="PRINTS" id="PR00114">
    <property type="entry name" value="STPHPHTASE"/>
</dbReference>
<dbReference type="GO" id="GO:0046872">
    <property type="term" value="F:metal ion binding"/>
    <property type="evidence" value="ECO:0007669"/>
    <property type="project" value="UniProtKB-UniRule"/>
</dbReference>
<sequence>MASPNSYQYPSSSAYQPQQATFDTREDFPGPRAGHTLTAISHRLFLFGGSSTVASNGADISEILGFQGITNSVHCFSIFTRKWTRIHPEGIPPSPRAYHAAVACDDMVVIQGGIGPAGLCSGELIVLKTTNDQFRWQIVEIGGEAPGPRYGHVMAIADSTLLIYGGTNGNRILSDTWAFHAAKKPNFWEKLTPFGYRPKGIMYASASTRRQDRYFTLCGGRDCYGESLGDAYGLQKLNNGFWMWTRFPGVAHSRRYQHTAVFVGSRLHIIGGVHNGTRLIDGEAAIAVLDTETGEWLDRNGPVTSNLSSNGQYRYQLMRRCSHAAVAVGNRIFMHGGIREGVMLEDFLVAEISQPSSFETANASSRRRSSSQSSLDGSAEAHLNLPSLETAFYATAAEGFDPNVASSSERVGNQGGLVRQPRLDRFQSPRTTDVRRASYTPEFMRAVQDLVKEVILTLLKPKEWEPPATREFFLSYAQVAGLCSVAKGIIEQEPTLLQLNAPIKIFGDLHGQFRDLMRLFSEYGSPSIKGDIAYIDYLFLGDYVDRGTHSLETIMLLIALKIEYPGNIHLIRGNHEAEVTNQNYGFKQECIQRMGEHNGSQAWSTINDLFDYLPLAALINKKILCMHGGIGSSVFTVEQIANIKRPVKPDDYHVPVVVKDLLWSDPTANDSVLGVGGNPRGDCIVSFGPDVVKAFCERNNLDMIIRAHECVLDGFERFAQGQLITVFSATNYCGVAQNAGAILVIGRDLLIVAKMIHPLPPPISPSESSPENAWMPLDSERPPTPVRGRPKPDVESGSTS</sequence>
<name>V4L2U2_EUTSA</name>
<evidence type="ECO:0000256" key="6">
    <source>
        <dbReference type="ARBA" id="ARBA00022801"/>
    </source>
</evidence>
<dbReference type="SUPFAM" id="SSF117281">
    <property type="entry name" value="Kelch motif"/>
    <property type="match status" value="2"/>
</dbReference>
<evidence type="ECO:0000256" key="14">
    <source>
        <dbReference type="SAM" id="MobiDB-lite"/>
    </source>
</evidence>
<evidence type="ECO:0000256" key="9">
    <source>
        <dbReference type="ARBA" id="ARBA00023242"/>
    </source>
</evidence>
<evidence type="ECO:0000256" key="12">
    <source>
        <dbReference type="PIRNR" id="PIRNR036363"/>
    </source>
</evidence>
<dbReference type="STRING" id="72664.V4L2U2"/>
<feature type="region of interest" description="Disordered" evidence="14">
    <location>
        <begin position="404"/>
        <end position="425"/>
    </location>
</feature>
<protein>
    <recommendedName>
        <fullName evidence="12 13">Serine/threonine-protein phosphatase</fullName>
        <ecNumber evidence="12 13">3.1.3.16</ecNumber>
    </recommendedName>
</protein>
<evidence type="ECO:0000256" key="13">
    <source>
        <dbReference type="RuleBase" id="RU004273"/>
    </source>
</evidence>
<dbReference type="GO" id="GO:0032880">
    <property type="term" value="P:regulation of protein localization"/>
    <property type="evidence" value="ECO:0007669"/>
    <property type="project" value="EnsemblPlants"/>
</dbReference>
<dbReference type="Proteomes" id="UP000030689">
    <property type="component" value="Unassembled WGS sequence"/>
</dbReference>
<evidence type="ECO:0000256" key="7">
    <source>
        <dbReference type="ARBA" id="ARBA00022912"/>
    </source>
</evidence>
<dbReference type="eggNOG" id="KOG0379">
    <property type="taxonomic scope" value="Eukaryota"/>
</dbReference>
<comment type="cofactor">
    <cofactor evidence="12">
        <name>Mn(2+)</name>
        <dbReference type="ChEBI" id="CHEBI:29035"/>
    </cofactor>
    <text evidence="12">Binds 2 manganese ions per subunit.</text>
</comment>
<gene>
    <name evidence="16" type="ORF">EUTSA_v10009980mg</name>
</gene>
<dbReference type="GO" id="GO:0005634">
    <property type="term" value="C:nucleus"/>
    <property type="evidence" value="ECO:0007669"/>
    <property type="project" value="UniProtKB-SubCell"/>
</dbReference>
<dbReference type="InterPro" id="IPR029052">
    <property type="entry name" value="Metallo-depent_PP-like"/>
</dbReference>
<comment type="catalytic activity">
    <reaction evidence="11 12 13">
        <text>O-phospho-L-threonyl-[protein] + H2O = L-threonyl-[protein] + phosphate</text>
        <dbReference type="Rhea" id="RHEA:47004"/>
        <dbReference type="Rhea" id="RHEA-COMP:11060"/>
        <dbReference type="Rhea" id="RHEA-COMP:11605"/>
        <dbReference type="ChEBI" id="CHEBI:15377"/>
        <dbReference type="ChEBI" id="CHEBI:30013"/>
        <dbReference type="ChEBI" id="CHEBI:43474"/>
        <dbReference type="ChEBI" id="CHEBI:61977"/>
        <dbReference type="EC" id="3.1.3.16"/>
    </reaction>
</comment>
<dbReference type="EMBL" id="KI517683">
    <property type="protein sequence ID" value="ESQ36587.1"/>
    <property type="molecule type" value="Genomic_DNA"/>
</dbReference>
<dbReference type="Gramene" id="ESQ36587">
    <property type="protein sequence ID" value="ESQ36587"/>
    <property type="gene ID" value="EUTSA_v10009980mg"/>
</dbReference>
<evidence type="ECO:0000256" key="2">
    <source>
        <dbReference type="ARBA" id="ARBA00005671"/>
    </source>
</evidence>
<dbReference type="Gene3D" id="3.60.21.10">
    <property type="match status" value="1"/>
</dbReference>
<dbReference type="InterPro" id="IPR012391">
    <property type="entry name" value="Ser/Thr_prot_Pase_BSU1"/>
</dbReference>
<keyword evidence="17" id="KW-1185">Reference proteome</keyword>
<organism evidence="16 17">
    <name type="scientific">Eutrema salsugineum</name>
    <name type="common">Saltwater cress</name>
    <name type="synonym">Sisymbrium salsugineum</name>
    <dbReference type="NCBI Taxonomy" id="72664"/>
    <lineage>
        <taxon>Eukaryota</taxon>
        <taxon>Viridiplantae</taxon>
        <taxon>Streptophyta</taxon>
        <taxon>Embryophyta</taxon>
        <taxon>Tracheophyta</taxon>
        <taxon>Spermatophyta</taxon>
        <taxon>Magnoliopsida</taxon>
        <taxon>eudicotyledons</taxon>
        <taxon>Gunneridae</taxon>
        <taxon>Pentapetalae</taxon>
        <taxon>rosids</taxon>
        <taxon>malvids</taxon>
        <taxon>Brassicales</taxon>
        <taxon>Brassicaceae</taxon>
        <taxon>Eutremeae</taxon>
        <taxon>Eutrema</taxon>
    </lineage>
</organism>